<sequence>MEVDWHKRSGKSHLDGISRSLARRGLDILDITGVTAVGEYKHSSRSLIEGVIRNRVEETLGSSKYKKICKKRTVLENIHYCQSGLSFVDGFHNPHKVVPVPGVSTLGDAVAAPSFINHDYLVLEVNYGSKGDKVFIRAEKSGHPPEKAGIILTVDPKFEDTEESVRLFTIQCLAKEITLPEILAILADHSPEYSLRDQNCWQYTRRTARRLLHQCKEQQGLSAEELTRLQVEEDTIESRIATGNMKRVVQSGKNGIKHLWSKAFG</sequence>
<accession>A0A8T0JC36</accession>
<evidence type="ECO:0000313" key="1">
    <source>
        <dbReference type="EMBL" id="KAG0593377.1"/>
    </source>
</evidence>
<protein>
    <submittedName>
        <fullName evidence="1">Uncharacterized protein</fullName>
    </submittedName>
</protein>
<comment type="caution">
    <text evidence="1">The sequence shown here is derived from an EMBL/GenBank/DDBJ whole genome shotgun (WGS) entry which is preliminary data.</text>
</comment>
<dbReference type="OrthoDB" id="1902144at2759"/>
<dbReference type="EMBL" id="CM026421">
    <property type="protein sequence ID" value="KAG0593377.1"/>
    <property type="molecule type" value="Genomic_DNA"/>
</dbReference>
<dbReference type="Proteomes" id="UP000822688">
    <property type="component" value="Chromosome 1"/>
</dbReference>
<gene>
    <name evidence="1" type="ORF">KC19_1G324900</name>
</gene>
<keyword evidence="2" id="KW-1185">Reference proteome</keyword>
<name>A0A8T0JC36_CERPU</name>
<evidence type="ECO:0000313" key="2">
    <source>
        <dbReference type="Proteomes" id="UP000822688"/>
    </source>
</evidence>
<proteinExistence type="predicted"/>
<reference evidence="1" key="1">
    <citation type="submission" date="2020-06" db="EMBL/GenBank/DDBJ databases">
        <title>WGS assembly of Ceratodon purpureus strain R40.</title>
        <authorList>
            <person name="Carey S.B."/>
            <person name="Jenkins J."/>
            <person name="Shu S."/>
            <person name="Lovell J.T."/>
            <person name="Sreedasyam A."/>
            <person name="Maumus F."/>
            <person name="Tiley G.P."/>
            <person name="Fernandez-Pozo N."/>
            <person name="Barry K."/>
            <person name="Chen C."/>
            <person name="Wang M."/>
            <person name="Lipzen A."/>
            <person name="Daum C."/>
            <person name="Saski C.A."/>
            <person name="Payton A.C."/>
            <person name="Mcbreen J.C."/>
            <person name="Conrad R.E."/>
            <person name="Kollar L.M."/>
            <person name="Olsson S."/>
            <person name="Huttunen S."/>
            <person name="Landis J.B."/>
            <person name="Wickett N.J."/>
            <person name="Johnson M.G."/>
            <person name="Rensing S.A."/>
            <person name="Grimwood J."/>
            <person name="Schmutz J."/>
            <person name="Mcdaniel S.F."/>
        </authorList>
    </citation>
    <scope>NUCLEOTIDE SEQUENCE</scope>
    <source>
        <strain evidence="1">R40</strain>
    </source>
</reference>
<organism evidence="1 2">
    <name type="scientific">Ceratodon purpureus</name>
    <name type="common">Fire moss</name>
    <name type="synonym">Dicranum purpureum</name>
    <dbReference type="NCBI Taxonomy" id="3225"/>
    <lineage>
        <taxon>Eukaryota</taxon>
        <taxon>Viridiplantae</taxon>
        <taxon>Streptophyta</taxon>
        <taxon>Embryophyta</taxon>
        <taxon>Bryophyta</taxon>
        <taxon>Bryophytina</taxon>
        <taxon>Bryopsida</taxon>
        <taxon>Dicranidae</taxon>
        <taxon>Pseudoditrichales</taxon>
        <taxon>Ditrichaceae</taxon>
        <taxon>Ceratodon</taxon>
    </lineage>
</organism>
<dbReference type="AlphaFoldDB" id="A0A8T0JC36"/>